<dbReference type="CDD" id="cd18791">
    <property type="entry name" value="SF2_C_RHA"/>
    <property type="match status" value="1"/>
</dbReference>
<dbReference type="EMBL" id="JANBUO010000402">
    <property type="protein sequence ID" value="KAJ2804431.1"/>
    <property type="molecule type" value="Genomic_DNA"/>
</dbReference>
<evidence type="ECO:0000313" key="12">
    <source>
        <dbReference type="Proteomes" id="UP001140094"/>
    </source>
</evidence>
<dbReference type="GO" id="GO:0016787">
    <property type="term" value="F:hydrolase activity"/>
    <property type="evidence" value="ECO:0007669"/>
    <property type="project" value="UniProtKB-KW"/>
</dbReference>
<feature type="compositionally biased region" description="Basic and acidic residues" evidence="7">
    <location>
        <begin position="183"/>
        <end position="205"/>
    </location>
</feature>
<dbReference type="InterPro" id="IPR011709">
    <property type="entry name" value="DEAD-box_helicase_OB_fold"/>
</dbReference>
<dbReference type="Pfam" id="PF05773">
    <property type="entry name" value="RWD"/>
    <property type="match status" value="1"/>
</dbReference>
<feature type="domain" description="Helicase ATP-binding" evidence="9">
    <location>
        <begin position="600"/>
        <end position="768"/>
    </location>
</feature>
<sequence>MGGKRKGKSAGSSVAAEGKDKPAAPKGVTVAPAKDSKPDGQNATAQALFGKWTGKTAVVLLNEFVQKAGWRRVDYSMRGGNSGFQCIVRLTREEKRQTTTVDFRPISTASTPQRHATALEARHVAATYALHRLRSNTNMHMMLPPVHRNYWQELEQQRKDSGASAAWKYTADPFSAQTAREQQVQEKTRERERRSQAKEEGRGEDLLSPGQKKRWEELPEVRMSEKSRELVERVVREWTESWGAEGVADSEQEARRLEQAGFRAAHVREALELAPGQALDWLCVHVPEDDLPPQLLQRAGGVAVVVQQEEQHGQQQAVRRLAQSGFPTSLVRTTMERSLHLLDQQQENEASQYDAAEAWTAHALLNRLCLRPEELPRGTNAEADAERQAAVSDEVAALEAVYADEDRVAQSEFRVSVRLENTGVEAAVQLHFWLPPGLRYPSYEAAPVTLSSDGLPAYLKLHAARMLDAHLRTCIGMPAMLEAVGYAETHLAEWLAAPPPLADLMGGMLRDSYGQASSNGTSSGSASRSSNRSDGESGNVPANTKGAKRRSRRTGNLDHMAADTSRLCAAFAQLQHNDEYRKMQQTRARLPAAEYSEHIASLVKSNRCVVISGATGCGKTTQVPQFLLDQALQTGEYINIVCTQPRRLSAIGVATRVAVERSEDINATSGTVGYSVRNESRRGRNTRLLFCTTGVLLRMLTDDPDFKGITHVICDEVHERSVDSDLLLVLLRRRITRNRQLRVVLMSATAQSDAFAKYFGSDAPVVEIPGRTFPVDDVFVEDFAKHMSSDQLQRAFGKSVWASANARMAAVRKGTANTATREWVQRVVKLAGDSKAEETMASALTWEERHRRPEDIDFSMAGAVVAHIHATAPPEQAVLVFVPGVAEIDWCTAAIRRAVTGAESTLRILPLHAGLPPGEQQRVFQRANGQRKVIIATNVAETSITVEDVCFVIDSGRVRELRVDPHSRVARLSTVFCSQAASTQRRGRAGRVQHGVCFRLYTRSIMEKLMPVHGDPEIQRAPLEQVCLQAKALGYSDSSDLLSMALDPPAASSIDAAERLLVVMGVCERERGPLLALGRLLARIPADLRLAKMLVIGTVLGLGERALRLAALVGLDRSLYSISSQPEARAQLRELRLQTQPNSAMSDWLADLAVFERCLETPGYGSGCVSATALRNARTSMRMLRRSLIELGLVDEQQTDLAAVEPAVMQAVLLAGLSPNIARVRVPPTRFREAAVGTIAVEREARELAFYATDEANAETKHTWLEHDRRTDRRVFVHPQSLLFDESRFPAPFVVFLEQSASAAAPTKTYLRDVTTPGLYALLLFGPQPLRVDHNSRVVSVGPTGGLAMRAWPRIGVLAAHLRRLLDELLRRKFENPRLSIHGHPIVDAVLYLIRSDGR</sequence>
<evidence type="ECO:0000259" key="9">
    <source>
        <dbReference type="PROSITE" id="PS51192"/>
    </source>
</evidence>
<feature type="domain" description="RWD" evidence="8">
    <location>
        <begin position="393"/>
        <end position="494"/>
    </location>
</feature>
<dbReference type="InterPro" id="IPR001650">
    <property type="entry name" value="Helicase_C-like"/>
</dbReference>
<dbReference type="Pfam" id="PF24385">
    <property type="entry name" value="DSRM_DHX29"/>
    <property type="match status" value="1"/>
</dbReference>
<name>A0A9W8HXH0_9FUNG</name>
<evidence type="ECO:0000259" key="10">
    <source>
        <dbReference type="PROSITE" id="PS51194"/>
    </source>
</evidence>
<dbReference type="InterPro" id="IPR006575">
    <property type="entry name" value="RWD_dom"/>
</dbReference>
<accession>A0A9W8HXH0</accession>
<dbReference type="InterPro" id="IPR011545">
    <property type="entry name" value="DEAD/DEAH_box_helicase_dom"/>
</dbReference>
<dbReference type="InterPro" id="IPR059023">
    <property type="entry name" value="RNA_hel_CTD"/>
</dbReference>
<feature type="compositionally biased region" description="Low complexity" evidence="7">
    <location>
        <begin position="516"/>
        <end position="532"/>
    </location>
</feature>
<dbReference type="CDD" id="cd17917">
    <property type="entry name" value="DEXHc_RHA-like"/>
    <property type="match status" value="1"/>
</dbReference>
<keyword evidence="5" id="KW-0067">ATP-binding</keyword>
<evidence type="ECO:0000256" key="6">
    <source>
        <dbReference type="ARBA" id="ARBA00047984"/>
    </source>
</evidence>
<dbReference type="InterPro" id="IPR016135">
    <property type="entry name" value="UBQ-conjugating_enzyme/RWD"/>
</dbReference>
<keyword evidence="4 11" id="KW-0347">Helicase</keyword>
<dbReference type="Gene3D" id="3.10.110.10">
    <property type="entry name" value="Ubiquitin Conjugating Enzyme"/>
    <property type="match status" value="1"/>
</dbReference>
<dbReference type="SUPFAM" id="SSF52540">
    <property type="entry name" value="P-loop containing nucleoside triphosphate hydrolases"/>
    <property type="match status" value="1"/>
</dbReference>
<gene>
    <name evidence="11" type="primary">ucp12</name>
    <name evidence="11" type="ORF">H4R20_002511</name>
</gene>
<dbReference type="Pfam" id="PF26026">
    <property type="entry name" value="RNA_hel_CTD"/>
    <property type="match status" value="1"/>
</dbReference>
<dbReference type="Gene3D" id="3.40.50.300">
    <property type="entry name" value="P-loop containing nucleotide triphosphate hydrolases"/>
    <property type="match status" value="2"/>
</dbReference>
<dbReference type="GO" id="GO:0003723">
    <property type="term" value="F:RNA binding"/>
    <property type="evidence" value="ECO:0007669"/>
    <property type="project" value="TreeGrafter"/>
</dbReference>
<dbReference type="SMART" id="SM00490">
    <property type="entry name" value="HELICc"/>
    <property type="match status" value="1"/>
</dbReference>
<dbReference type="SMART" id="SM00487">
    <property type="entry name" value="DEXDc"/>
    <property type="match status" value="1"/>
</dbReference>
<dbReference type="InterPro" id="IPR014001">
    <property type="entry name" value="Helicase_ATP-bd"/>
</dbReference>
<dbReference type="Gene3D" id="1.20.120.1080">
    <property type="match status" value="1"/>
</dbReference>
<dbReference type="EC" id="3.6.4.13" evidence="1"/>
<dbReference type="Pfam" id="PF00271">
    <property type="entry name" value="Helicase_C"/>
    <property type="match status" value="1"/>
</dbReference>
<evidence type="ECO:0000256" key="3">
    <source>
        <dbReference type="ARBA" id="ARBA00022801"/>
    </source>
</evidence>
<evidence type="ECO:0000256" key="2">
    <source>
        <dbReference type="ARBA" id="ARBA00022741"/>
    </source>
</evidence>
<dbReference type="Proteomes" id="UP001140094">
    <property type="component" value="Unassembled WGS sequence"/>
</dbReference>
<feature type="region of interest" description="Disordered" evidence="7">
    <location>
        <begin position="1"/>
        <end position="42"/>
    </location>
</feature>
<dbReference type="GO" id="GO:0005524">
    <property type="term" value="F:ATP binding"/>
    <property type="evidence" value="ECO:0007669"/>
    <property type="project" value="UniProtKB-KW"/>
</dbReference>
<dbReference type="OrthoDB" id="5600252at2759"/>
<dbReference type="InterPro" id="IPR056328">
    <property type="entry name" value="DSRM_DHX29"/>
</dbReference>
<protein>
    <recommendedName>
        <fullName evidence="1">RNA helicase</fullName>
        <ecNumber evidence="1">3.6.4.13</ecNumber>
    </recommendedName>
</protein>
<evidence type="ECO:0000259" key="8">
    <source>
        <dbReference type="PROSITE" id="PS50908"/>
    </source>
</evidence>
<organism evidence="11 12">
    <name type="scientific">Coemansia guatemalensis</name>
    <dbReference type="NCBI Taxonomy" id="2761395"/>
    <lineage>
        <taxon>Eukaryota</taxon>
        <taxon>Fungi</taxon>
        <taxon>Fungi incertae sedis</taxon>
        <taxon>Zoopagomycota</taxon>
        <taxon>Kickxellomycotina</taxon>
        <taxon>Kickxellomycetes</taxon>
        <taxon>Kickxellales</taxon>
        <taxon>Kickxellaceae</taxon>
        <taxon>Coemansia</taxon>
    </lineage>
</organism>
<dbReference type="Pfam" id="PF07717">
    <property type="entry name" value="OB_NTP_bind"/>
    <property type="match status" value="1"/>
</dbReference>
<dbReference type="GO" id="GO:0003724">
    <property type="term" value="F:RNA helicase activity"/>
    <property type="evidence" value="ECO:0007669"/>
    <property type="project" value="UniProtKB-EC"/>
</dbReference>
<dbReference type="PROSITE" id="PS50908">
    <property type="entry name" value="RWD"/>
    <property type="match status" value="1"/>
</dbReference>
<dbReference type="FunFam" id="3.40.50.300:FF:000500">
    <property type="entry name" value="ATP-dependent RNA helicase DHX29"/>
    <property type="match status" value="1"/>
</dbReference>
<dbReference type="SMART" id="SM00847">
    <property type="entry name" value="HA2"/>
    <property type="match status" value="1"/>
</dbReference>
<dbReference type="PANTHER" id="PTHR18934:SF267">
    <property type="entry name" value="ATP-DEPENDENT RNA HELICASE YLR419W-RELATED"/>
    <property type="match status" value="1"/>
</dbReference>
<feature type="region of interest" description="Disordered" evidence="7">
    <location>
        <begin position="172"/>
        <end position="212"/>
    </location>
</feature>
<evidence type="ECO:0000256" key="7">
    <source>
        <dbReference type="SAM" id="MobiDB-lite"/>
    </source>
</evidence>
<dbReference type="PROSITE" id="PS51194">
    <property type="entry name" value="HELICASE_CTER"/>
    <property type="match status" value="1"/>
</dbReference>
<keyword evidence="3 11" id="KW-0378">Hydrolase</keyword>
<keyword evidence="12" id="KW-1185">Reference proteome</keyword>
<dbReference type="InterPro" id="IPR007502">
    <property type="entry name" value="Helicase-assoc_dom"/>
</dbReference>
<reference evidence="11" key="1">
    <citation type="submission" date="2022-07" db="EMBL/GenBank/DDBJ databases">
        <title>Phylogenomic reconstructions and comparative analyses of Kickxellomycotina fungi.</title>
        <authorList>
            <person name="Reynolds N.K."/>
            <person name="Stajich J.E."/>
            <person name="Barry K."/>
            <person name="Grigoriev I.V."/>
            <person name="Crous P."/>
            <person name="Smith M.E."/>
        </authorList>
    </citation>
    <scope>NUCLEOTIDE SEQUENCE</scope>
    <source>
        <strain evidence="11">NRRL 1565</strain>
    </source>
</reference>
<evidence type="ECO:0000313" key="11">
    <source>
        <dbReference type="EMBL" id="KAJ2804431.1"/>
    </source>
</evidence>
<evidence type="ECO:0000256" key="1">
    <source>
        <dbReference type="ARBA" id="ARBA00012552"/>
    </source>
</evidence>
<feature type="region of interest" description="Disordered" evidence="7">
    <location>
        <begin position="513"/>
        <end position="558"/>
    </location>
</feature>
<dbReference type="Pfam" id="PF00270">
    <property type="entry name" value="DEAD"/>
    <property type="match status" value="1"/>
</dbReference>
<keyword evidence="2" id="KW-0547">Nucleotide-binding</keyword>
<dbReference type="SUPFAM" id="SSF54495">
    <property type="entry name" value="UBC-like"/>
    <property type="match status" value="1"/>
</dbReference>
<dbReference type="PROSITE" id="PS51192">
    <property type="entry name" value="HELICASE_ATP_BIND_1"/>
    <property type="match status" value="1"/>
</dbReference>
<feature type="domain" description="Helicase C-terminal" evidence="10">
    <location>
        <begin position="863"/>
        <end position="1034"/>
    </location>
</feature>
<proteinExistence type="predicted"/>
<dbReference type="InterPro" id="IPR027417">
    <property type="entry name" value="P-loop_NTPase"/>
</dbReference>
<comment type="catalytic activity">
    <reaction evidence="6">
        <text>ATP + H2O = ADP + phosphate + H(+)</text>
        <dbReference type="Rhea" id="RHEA:13065"/>
        <dbReference type="ChEBI" id="CHEBI:15377"/>
        <dbReference type="ChEBI" id="CHEBI:15378"/>
        <dbReference type="ChEBI" id="CHEBI:30616"/>
        <dbReference type="ChEBI" id="CHEBI:43474"/>
        <dbReference type="ChEBI" id="CHEBI:456216"/>
        <dbReference type="EC" id="3.6.4.13"/>
    </reaction>
</comment>
<evidence type="ECO:0000256" key="5">
    <source>
        <dbReference type="ARBA" id="ARBA00022840"/>
    </source>
</evidence>
<dbReference type="PANTHER" id="PTHR18934">
    <property type="entry name" value="ATP-DEPENDENT RNA HELICASE"/>
    <property type="match status" value="1"/>
</dbReference>
<comment type="caution">
    <text evidence="11">The sequence shown here is derived from an EMBL/GenBank/DDBJ whole genome shotgun (WGS) entry which is preliminary data.</text>
</comment>
<evidence type="ECO:0000256" key="4">
    <source>
        <dbReference type="ARBA" id="ARBA00022806"/>
    </source>
</evidence>